<gene>
    <name evidence="1" type="ORF">DRF62_04110</name>
</gene>
<evidence type="ECO:0000313" key="2">
    <source>
        <dbReference type="Proteomes" id="UP000256512"/>
    </source>
</evidence>
<reference evidence="1 2" key="1">
    <citation type="journal article" date="2006" name="Int. J. Syst. Evol. Microbiol.">
        <title>Chryseobacterium piscium sp. nov., isolated from fish of the South Atlantic Ocean off South Africa.</title>
        <authorList>
            <person name="de Beer H."/>
            <person name="Hugo C.J."/>
            <person name="Jooste P.J."/>
            <person name="Vancanneyt M."/>
            <person name="Coenye T."/>
            <person name="Vandamme P."/>
        </authorList>
    </citation>
    <scope>NUCLEOTIDE SEQUENCE [LARGE SCALE GENOMIC DNA]</scope>
    <source>
        <strain evidence="1 2">CCUG 51923</strain>
    </source>
</reference>
<name>A0A3D9BSA3_9FLAO</name>
<proteinExistence type="predicted"/>
<dbReference type="RefSeq" id="WP_115949200.1">
    <property type="nucleotide sequence ID" value="NZ_QNVS01000007.1"/>
</dbReference>
<accession>A0A3D9BSA3</accession>
<dbReference type="AlphaFoldDB" id="A0A3D9BSA3"/>
<evidence type="ECO:0000313" key="1">
    <source>
        <dbReference type="EMBL" id="REC56256.1"/>
    </source>
</evidence>
<dbReference type="EMBL" id="QNVS01000007">
    <property type="protein sequence ID" value="REC56256.1"/>
    <property type="molecule type" value="Genomic_DNA"/>
</dbReference>
<dbReference type="Proteomes" id="UP000256512">
    <property type="component" value="Unassembled WGS sequence"/>
</dbReference>
<protein>
    <submittedName>
        <fullName evidence="1">Uncharacterized protein</fullName>
    </submittedName>
</protein>
<keyword evidence="2" id="KW-1185">Reference proteome</keyword>
<sequence length="73" mass="8223">MGANVSRKGIGPVESLGTGKWSFDNVWLTDVIETLKLLSVNIIYMDGTAKTIPITDKYWLDQEDLDNFNDIMD</sequence>
<organism evidence="1 2">
    <name type="scientific">Chryseobacterium piscium</name>
    <dbReference type="NCBI Taxonomy" id="333702"/>
    <lineage>
        <taxon>Bacteria</taxon>
        <taxon>Pseudomonadati</taxon>
        <taxon>Bacteroidota</taxon>
        <taxon>Flavobacteriia</taxon>
        <taxon>Flavobacteriales</taxon>
        <taxon>Weeksellaceae</taxon>
        <taxon>Chryseobacterium group</taxon>
        <taxon>Chryseobacterium</taxon>
    </lineage>
</organism>
<comment type="caution">
    <text evidence="1">The sequence shown here is derived from an EMBL/GenBank/DDBJ whole genome shotgun (WGS) entry which is preliminary data.</text>
</comment>